<keyword evidence="13" id="KW-1185">Reference proteome</keyword>
<name>A0A926E3R4_9FIRM</name>
<dbReference type="NCBIfam" id="TIGR02228">
    <property type="entry name" value="sigpep_I_arch"/>
    <property type="match status" value="1"/>
</dbReference>
<dbReference type="GO" id="GO:0009003">
    <property type="term" value="F:signal peptidase activity"/>
    <property type="evidence" value="ECO:0007669"/>
    <property type="project" value="UniProtKB-EC"/>
</dbReference>
<dbReference type="AlphaFoldDB" id="A0A926E3R4"/>
<keyword evidence="2" id="KW-0645">Protease</keyword>
<keyword evidence="5" id="KW-0256">Endoplasmic reticulum</keyword>
<dbReference type="Proteomes" id="UP000610760">
    <property type="component" value="Unassembled WGS sequence"/>
</dbReference>
<protein>
    <recommendedName>
        <fullName evidence="10">Signal peptidase I</fullName>
        <ecNumber evidence="10">3.4.21.89</ecNumber>
    </recommendedName>
</protein>
<dbReference type="SUPFAM" id="SSF51306">
    <property type="entry name" value="LexA/Signal peptidase"/>
    <property type="match status" value="1"/>
</dbReference>
<dbReference type="EMBL" id="JACRSV010000004">
    <property type="protein sequence ID" value="MBC8560721.1"/>
    <property type="molecule type" value="Genomic_DNA"/>
</dbReference>
<reference evidence="12" key="1">
    <citation type="submission" date="2020-08" db="EMBL/GenBank/DDBJ databases">
        <title>Genome public.</title>
        <authorList>
            <person name="Liu C."/>
            <person name="Sun Q."/>
        </authorList>
    </citation>
    <scope>NUCLEOTIDE SEQUENCE</scope>
    <source>
        <strain evidence="12">NSJ-33</strain>
    </source>
</reference>
<evidence type="ECO:0000256" key="7">
    <source>
        <dbReference type="ARBA" id="ARBA00022989"/>
    </source>
</evidence>
<keyword evidence="8" id="KW-0472">Membrane</keyword>
<evidence type="ECO:0000256" key="10">
    <source>
        <dbReference type="NCBIfam" id="TIGR02228"/>
    </source>
</evidence>
<accession>A0A926E3R4</accession>
<evidence type="ECO:0000256" key="9">
    <source>
        <dbReference type="ARBA" id="ARBA00045533"/>
    </source>
</evidence>
<evidence type="ECO:0000256" key="3">
    <source>
        <dbReference type="ARBA" id="ARBA00022692"/>
    </source>
</evidence>
<dbReference type="InterPro" id="IPR036286">
    <property type="entry name" value="LexA/Signal_pep-like_sf"/>
</dbReference>
<evidence type="ECO:0000313" key="13">
    <source>
        <dbReference type="Proteomes" id="UP000610760"/>
    </source>
</evidence>
<dbReference type="EC" id="3.4.21.89" evidence="10"/>
<dbReference type="InterPro" id="IPR001733">
    <property type="entry name" value="Peptidase_S26B"/>
</dbReference>
<comment type="function">
    <text evidence="9">Catalytic component of the signal peptidase complex (SPC) which catalyzes the cleavage of N-terminal signal sequences from nascent proteins as they are translocated into the lumen of the endoplasmic reticulum. Specifically cleaves N-terminal signal peptides that contain a hydrophobic alpha-helix (h-region) shorter than 18-20 amino acids.</text>
</comment>
<dbReference type="PROSITE" id="PS00501">
    <property type="entry name" value="SPASE_I_1"/>
    <property type="match status" value="1"/>
</dbReference>
<dbReference type="GO" id="GO:0016020">
    <property type="term" value="C:membrane"/>
    <property type="evidence" value="ECO:0007669"/>
    <property type="project" value="UniProtKB-UniRule"/>
</dbReference>
<dbReference type="Pfam" id="PF00717">
    <property type="entry name" value="Peptidase_S24"/>
    <property type="match status" value="1"/>
</dbReference>
<keyword evidence="6" id="KW-0735">Signal-anchor</keyword>
<keyword evidence="7" id="KW-1133">Transmembrane helix</keyword>
<evidence type="ECO:0000256" key="1">
    <source>
        <dbReference type="ARBA" id="ARBA00004648"/>
    </source>
</evidence>
<evidence type="ECO:0000256" key="4">
    <source>
        <dbReference type="ARBA" id="ARBA00022801"/>
    </source>
</evidence>
<keyword evidence="3" id="KW-0812">Transmembrane</keyword>
<dbReference type="InterPro" id="IPR019756">
    <property type="entry name" value="Pept_S26A_signal_pept_1_Ser-AS"/>
</dbReference>
<organism evidence="12 13">
    <name type="scientific">Fumia xinanensis</name>
    <dbReference type="NCBI Taxonomy" id="2763659"/>
    <lineage>
        <taxon>Bacteria</taxon>
        <taxon>Bacillati</taxon>
        <taxon>Bacillota</taxon>
        <taxon>Clostridia</taxon>
        <taxon>Eubacteriales</taxon>
        <taxon>Oscillospiraceae</taxon>
        <taxon>Fumia</taxon>
    </lineage>
</organism>
<evidence type="ECO:0000313" key="12">
    <source>
        <dbReference type="EMBL" id="MBC8560721.1"/>
    </source>
</evidence>
<evidence type="ECO:0000259" key="11">
    <source>
        <dbReference type="Pfam" id="PF00717"/>
    </source>
</evidence>
<comment type="caution">
    <text evidence="12">The sequence shown here is derived from an EMBL/GenBank/DDBJ whole genome shotgun (WGS) entry which is preliminary data.</text>
</comment>
<feature type="domain" description="Peptidase S24/S26A/S26B/S26C" evidence="11">
    <location>
        <begin position="16"/>
        <end position="98"/>
    </location>
</feature>
<evidence type="ECO:0000256" key="6">
    <source>
        <dbReference type="ARBA" id="ARBA00022968"/>
    </source>
</evidence>
<evidence type="ECO:0000256" key="2">
    <source>
        <dbReference type="ARBA" id="ARBA00022670"/>
    </source>
</evidence>
<dbReference type="RefSeq" id="WP_249295954.1">
    <property type="nucleotide sequence ID" value="NZ_JACRSV010000004.1"/>
</dbReference>
<proteinExistence type="predicted"/>
<dbReference type="GO" id="GO:0004252">
    <property type="term" value="F:serine-type endopeptidase activity"/>
    <property type="evidence" value="ECO:0007669"/>
    <property type="project" value="UniProtKB-UniRule"/>
</dbReference>
<keyword evidence="4 12" id="KW-0378">Hydrolase</keyword>
<dbReference type="InterPro" id="IPR015927">
    <property type="entry name" value="Peptidase_S24_S26A/B/C"/>
</dbReference>
<dbReference type="Gene3D" id="2.10.109.10">
    <property type="entry name" value="Umud Fragment, subunit A"/>
    <property type="match status" value="1"/>
</dbReference>
<evidence type="ECO:0000256" key="5">
    <source>
        <dbReference type="ARBA" id="ARBA00022824"/>
    </source>
</evidence>
<gene>
    <name evidence="12" type="ORF">H8710_11665</name>
</gene>
<sequence length="150" mass="17120">MDEKLLQKVLFAQMATGNAMEISVVGISMNPTLYEGDVITVQRQKKYEIGDILVFTYKNEELLVHRLLEKKDGVFFCKGDNAFRLEDISDNQIVGKVIAINGHPIRPCPARLIALSMQVNRAFVRCRYDAEKTKQSSIYQLYQKFILEGS</sequence>
<comment type="subcellular location">
    <subcellularLocation>
        <location evidence="1">Endoplasmic reticulum membrane</location>
        <topology evidence="1">Single-pass type II membrane protein</topology>
    </subcellularLocation>
</comment>
<dbReference type="GO" id="GO:0006465">
    <property type="term" value="P:signal peptide processing"/>
    <property type="evidence" value="ECO:0007669"/>
    <property type="project" value="UniProtKB-UniRule"/>
</dbReference>
<evidence type="ECO:0000256" key="8">
    <source>
        <dbReference type="ARBA" id="ARBA00023136"/>
    </source>
</evidence>
<dbReference type="CDD" id="cd06462">
    <property type="entry name" value="Peptidase_S24_S26"/>
    <property type="match status" value="1"/>
</dbReference>